<evidence type="ECO:0000313" key="1">
    <source>
        <dbReference type="EMBL" id="KAK3103356.1"/>
    </source>
</evidence>
<protein>
    <submittedName>
        <fullName evidence="1">Uncharacterized protein</fullName>
    </submittedName>
</protein>
<evidence type="ECO:0000313" key="2">
    <source>
        <dbReference type="Proteomes" id="UP001186944"/>
    </source>
</evidence>
<comment type="caution">
    <text evidence="1">The sequence shown here is derived from an EMBL/GenBank/DDBJ whole genome shotgun (WGS) entry which is preliminary data.</text>
</comment>
<organism evidence="1 2">
    <name type="scientific">Pinctada imbricata</name>
    <name type="common">Atlantic pearl-oyster</name>
    <name type="synonym">Pinctada martensii</name>
    <dbReference type="NCBI Taxonomy" id="66713"/>
    <lineage>
        <taxon>Eukaryota</taxon>
        <taxon>Metazoa</taxon>
        <taxon>Spiralia</taxon>
        <taxon>Lophotrochozoa</taxon>
        <taxon>Mollusca</taxon>
        <taxon>Bivalvia</taxon>
        <taxon>Autobranchia</taxon>
        <taxon>Pteriomorphia</taxon>
        <taxon>Pterioida</taxon>
        <taxon>Pterioidea</taxon>
        <taxon>Pteriidae</taxon>
        <taxon>Pinctada</taxon>
    </lineage>
</organism>
<dbReference type="Proteomes" id="UP001186944">
    <property type="component" value="Unassembled WGS sequence"/>
</dbReference>
<proteinExistence type="predicted"/>
<sequence length="141" mass="16274">MTSNFVNIFKQTLLKHVNDSTTRVNDVRTETDRLAKKMEELGQFKLDNQVMTDKLTFLQDEVQSVVDSQLFTEGEIDAFKQSSNENVRENQNKIRELGDTHEFGEDHCQFVGATDPKAAYYRAEWNDSLTFGTLNMMRPTV</sequence>
<accession>A0AA88YRV5</accession>
<dbReference type="EMBL" id="VSWD01000005">
    <property type="protein sequence ID" value="KAK3103356.1"/>
    <property type="molecule type" value="Genomic_DNA"/>
</dbReference>
<gene>
    <name evidence="1" type="ORF">FSP39_018691</name>
</gene>
<dbReference type="AlphaFoldDB" id="A0AA88YRV5"/>
<keyword evidence="2" id="KW-1185">Reference proteome</keyword>
<name>A0AA88YRV5_PINIB</name>
<reference evidence="1" key="1">
    <citation type="submission" date="2019-08" db="EMBL/GenBank/DDBJ databases">
        <title>The improved chromosome-level genome for the pearl oyster Pinctada fucata martensii using PacBio sequencing and Hi-C.</title>
        <authorList>
            <person name="Zheng Z."/>
        </authorList>
    </citation>
    <scope>NUCLEOTIDE SEQUENCE</scope>
    <source>
        <strain evidence="1">ZZ-2019</strain>
        <tissue evidence="1">Adductor muscle</tissue>
    </source>
</reference>